<protein>
    <submittedName>
        <fullName evidence="1">Uncharacterized protein</fullName>
    </submittedName>
</protein>
<gene>
    <name evidence="1" type="ORF">BpHYR1_023514</name>
</gene>
<comment type="caution">
    <text evidence="1">The sequence shown here is derived from an EMBL/GenBank/DDBJ whole genome shotgun (WGS) entry which is preliminary data.</text>
</comment>
<proteinExistence type="predicted"/>
<sequence length="64" mass="7727">MTYQELYFRDMSINSDNYLKYYSIFLILKIRKTINNYVNFGKMIVRSNSQAIQEESIQKIMGIF</sequence>
<evidence type="ECO:0000313" key="2">
    <source>
        <dbReference type="Proteomes" id="UP000276133"/>
    </source>
</evidence>
<reference evidence="1 2" key="1">
    <citation type="journal article" date="2018" name="Sci. Rep.">
        <title>Genomic signatures of local adaptation to the degree of environmental predictability in rotifers.</title>
        <authorList>
            <person name="Franch-Gras L."/>
            <person name="Hahn C."/>
            <person name="Garcia-Roger E.M."/>
            <person name="Carmona M.J."/>
            <person name="Serra M."/>
            <person name="Gomez A."/>
        </authorList>
    </citation>
    <scope>NUCLEOTIDE SEQUENCE [LARGE SCALE GENOMIC DNA]</scope>
    <source>
        <strain evidence="1">HYR1</strain>
    </source>
</reference>
<dbReference type="Proteomes" id="UP000276133">
    <property type="component" value="Unassembled WGS sequence"/>
</dbReference>
<name>A0A3M7Q042_BRAPC</name>
<dbReference type="AlphaFoldDB" id="A0A3M7Q042"/>
<evidence type="ECO:0000313" key="1">
    <source>
        <dbReference type="EMBL" id="RNA04351.1"/>
    </source>
</evidence>
<organism evidence="1 2">
    <name type="scientific">Brachionus plicatilis</name>
    <name type="common">Marine rotifer</name>
    <name type="synonym">Brachionus muelleri</name>
    <dbReference type="NCBI Taxonomy" id="10195"/>
    <lineage>
        <taxon>Eukaryota</taxon>
        <taxon>Metazoa</taxon>
        <taxon>Spiralia</taxon>
        <taxon>Gnathifera</taxon>
        <taxon>Rotifera</taxon>
        <taxon>Eurotatoria</taxon>
        <taxon>Monogononta</taxon>
        <taxon>Pseudotrocha</taxon>
        <taxon>Ploima</taxon>
        <taxon>Brachionidae</taxon>
        <taxon>Brachionus</taxon>
    </lineage>
</organism>
<keyword evidence="2" id="KW-1185">Reference proteome</keyword>
<dbReference type="EMBL" id="REGN01008138">
    <property type="protein sequence ID" value="RNA04351.1"/>
    <property type="molecule type" value="Genomic_DNA"/>
</dbReference>
<accession>A0A3M7Q042</accession>